<protein>
    <submittedName>
        <fullName evidence="6">Cytochrome c</fullName>
    </submittedName>
</protein>
<reference evidence="6" key="1">
    <citation type="submission" date="2021-06" db="EMBL/GenBank/DDBJ databases">
        <authorList>
            <person name="Huq M.A."/>
        </authorList>
    </citation>
    <scope>NUCLEOTIDE SEQUENCE</scope>
    <source>
        <strain evidence="6">MAH-26</strain>
    </source>
</reference>
<proteinExistence type="predicted"/>
<sequence>MKKVLKVLGILVLIIILGVVGIASYVKIGLPNVGPASDIKVNSTPELVQRGEYLANHVFVCIDCHSTRDWSKLSAPIIAGTQGKGGEQFDQTMGFPGKYFARNITPAGIGNWTDGEIFRTITTGVDRNGQAIFPVMPYHSYGKMDAEDIKAVIAYLRTLPAIENKPPTSASDFPMNFLINTMPAKAELTTKPSPSDSVAYGKYLFTGSACHECHTPFDKGKYDETFAFAGGRSFPMPSGTITSANITPDKETGIGNWTREQFIAKFKFYADSANQNIVLKPTDMQTIMPWTMYGGMTESDLSSIYSYIQTVTPIKHDVIKFKPKG</sequence>
<dbReference type="PROSITE" id="PS51007">
    <property type="entry name" value="CYTC"/>
    <property type="match status" value="2"/>
</dbReference>
<dbReference type="PANTHER" id="PTHR35008:SF8">
    <property type="entry name" value="ALCOHOL DEHYDROGENASE CYTOCHROME C SUBUNIT"/>
    <property type="match status" value="1"/>
</dbReference>
<dbReference type="AlphaFoldDB" id="A0A9E2SBM5"/>
<keyword evidence="4" id="KW-0812">Transmembrane</keyword>
<evidence type="ECO:0000256" key="4">
    <source>
        <dbReference type="SAM" id="Phobius"/>
    </source>
</evidence>
<dbReference type="PANTHER" id="PTHR35008">
    <property type="entry name" value="BLL4482 PROTEIN-RELATED"/>
    <property type="match status" value="1"/>
</dbReference>
<keyword evidence="4" id="KW-1133">Transmembrane helix</keyword>
<name>A0A9E2SBM5_9BACT</name>
<dbReference type="RefSeq" id="WP_217792222.1">
    <property type="nucleotide sequence ID" value="NZ_JAHSPG010000012.1"/>
</dbReference>
<keyword evidence="4" id="KW-0472">Membrane</keyword>
<keyword evidence="3" id="KW-0349">Heme</keyword>
<keyword evidence="1 3" id="KW-0479">Metal-binding</keyword>
<dbReference type="GO" id="GO:0009055">
    <property type="term" value="F:electron transfer activity"/>
    <property type="evidence" value="ECO:0007669"/>
    <property type="project" value="InterPro"/>
</dbReference>
<dbReference type="InterPro" id="IPR051459">
    <property type="entry name" value="Cytochrome_c-type_DH"/>
</dbReference>
<evidence type="ECO:0000313" key="6">
    <source>
        <dbReference type="EMBL" id="MBV4358509.1"/>
    </source>
</evidence>
<keyword evidence="2 3" id="KW-0408">Iron</keyword>
<evidence type="ECO:0000313" key="7">
    <source>
        <dbReference type="Proteomes" id="UP000812270"/>
    </source>
</evidence>
<evidence type="ECO:0000259" key="5">
    <source>
        <dbReference type="PROSITE" id="PS51007"/>
    </source>
</evidence>
<keyword evidence="7" id="KW-1185">Reference proteome</keyword>
<dbReference type="GO" id="GO:0020037">
    <property type="term" value="F:heme binding"/>
    <property type="evidence" value="ECO:0007669"/>
    <property type="project" value="InterPro"/>
</dbReference>
<accession>A0A9E2SBM5</accession>
<gene>
    <name evidence="6" type="ORF">KTO63_15200</name>
</gene>
<evidence type="ECO:0000256" key="1">
    <source>
        <dbReference type="ARBA" id="ARBA00022723"/>
    </source>
</evidence>
<dbReference type="GO" id="GO:0046872">
    <property type="term" value="F:metal ion binding"/>
    <property type="evidence" value="ECO:0007669"/>
    <property type="project" value="UniProtKB-KW"/>
</dbReference>
<feature type="domain" description="Cytochrome c" evidence="5">
    <location>
        <begin position="196"/>
        <end position="312"/>
    </location>
</feature>
<evidence type="ECO:0000256" key="3">
    <source>
        <dbReference type="PROSITE-ProRule" id="PRU00433"/>
    </source>
</evidence>
<feature type="transmembrane region" description="Helical" evidence="4">
    <location>
        <begin position="7"/>
        <end position="26"/>
    </location>
</feature>
<dbReference type="Pfam" id="PF00034">
    <property type="entry name" value="Cytochrom_C"/>
    <property type="match status" value="1"/>
</dbReference>
<dbReference type="InterPro" id="IPR009056">
    <property type="entry name" value="Cyt_c-like_dom"/>
</dbReference>
<comment type="caution">
    <text evidence="6">The sequence shown here is derived from an EMBL/GenBank/DDBJ whole genome shotgun (WGS) entry which is preliminary data.</text>
</comment>
<evidence type="ECO:0000256" key="2">
    <source>
        <dbReference type="ARBA" id="ARBA00023004"/>
    </source>
</evidence>
<dbReference type="Proteomes" id="UP000812270">
    <property type="component" value="Unassembled WGS sequence"/>
</dbReference>
<feature type="domain" description="Cytochrome c" evidence="5">
    <location>
        <begin position="46"/>
        <end position="160"/>
    </location>
</feature>
<dbReference type="EMBL" id="JAHSPG010000012">
    <property type="protein sequence ID" value="MBV4358509.1"/>
    <property type="molecule type" value="Genomic_DNA"/>
</dbReference>
<organism evidence="6 7">
    <name type="scientific">Pinibacter aurantiacus</name>
    <dbReference type="NCBI Taxonomy" id="2851599"/>
    <lineage>
        <taxon>Bacteria</taxon>
        <taxon>Pseudomonadati</taxon>
        <taxon>Bacteroidota</taxon>
        <taxon>Chitinophagia</taxon>
        <taxon>Chitinophagales</taxon>
        <taxon>Chitinophagaceae</taxon>
        <taxon>Pinibacter</taxon>
    </lineage>
</organism>